<feature type="coiled-coil region" evidence="1">
    <location>
        <begin position="51"/>
        <end position="78"/>
    </location>
</feature>
<dbReference type="InterPro" id="IPR021819">
    <property type="entry name" value="Far11/STRP_C"/>
</dbReference>
<keyword evidence="1" id="KW-0175">Coiled coil</keyword>
<dbReference type="Pfam" id="PF11882">
    <property type="entry name" value="DUF3402"/>
    <property type="match status" value="1"/>
</dbReference>
<evidence type="ECO:0000259" key="2">
    <source>
        <dbReference type="SMART" id="SM01293"/>
    </source>
</evidence>
<reference evidence="3 4" key="1">
    <citation type="submission" date="2023-04" db="EMBL/GenBank/DDBJ databases">
        <title>Genome of Basidiobolus ranarum AG-B5.</title>
        <authorList>
            <person name="Stajich J.E."/>
            <person name="Carter-House D."/>
            <person name="Gryganskyi A."/>
        </authorList>
    </citation>
    <scope>NUCLEOTIDE SEQUENCE [LARGE SCALE GENOMIC DNA]</scope>
    <source>
        <strain evidence="3 4">AG-B5</strain>
    </source>
</reference>
<proteinExistence type="predicted"/>
<dbReference type="Proteomes" id="UP001479436">
    <property type="component" value="Unassembled WGS sequence"/>
</dbReference>
<keyword evidence="4" id="KW-1185">Reference proteome</keyword>
<name>A0ABR2X2N6_9FUNG</name>
<evidence type="ECO:0000313" key="4">
    <source>
        <dbReference type="Proteomes" id="UP001479436"/>
    </source>
</evidence>
<dbReference type="PANTHER" id="PTHR13239:SF4">
    <property type="entry name" value="AT25231P"/>
    <property type="match status" value="1"/>
</dbReference>
<evidence type="ECO:0000256" key="1">
    <source>
        <dbReference type="SAM" id="Coils"/>
    </source>
</evidence>
<accession>A0ABR2X2N6</accession>
<organism evidence="3 4">
    <name type="scientific">Basidiobolus ranarum</name>
    <dbReference type="NCBI Taxonomy" id="34480"/>
    <lineage>
        <taxon>Eukaryota</taxon>
        <taxon>Fungi</taxon>
        <taxon>Fungi incertae sedis</taxon>
        <taxon>Zoopagomycota</taxon>
        <taxon>Entomophthoromycotina</taxon>
        <taxon>Basidiobolomycetes</taxon>
        <taxon>Basidiobolales</taxon>
        <taxon>Basidiobolaceae</taxon>
        <taxon>Basidiobolus</taxon>
    </lineage>
</organism>
<sequence>MYISPGMIQMHKETELVRRYERGFLEKDERFTEYMDQLNDTAWKVNVKSTSEQNENSIKDEEDQIQEARKILTRIEALYTSTLPMAQNVVVFLLKMLLATITGVSGNNNSKNGDDLPNRPDMSSSTEGFTAGKYDLEAFDMKTIETIEHIRTKEIMSKAVSAIILLMLKYYKLNHILKFEHFCQLLLDSNCLLLILKIFSVQDVSATTSVRNDIKQMSFMQYSRYSSETLPLNLNSIKQEISASQRRNESKYSYKSGDGRPQMATYAVVSWRNMFSAINLLRILQKLTKRKKHRILLTVLTYKSTNLFKRILKVTQPQLQLYALKFLKSQIPYLGKKWRQSNMKLVTSVYMYCRPELKEDWMYLIEGSEHVEEAMAQEQSLRTVTSFYNEVRYPQIFQKATMSEEPNHSSVGSMESFLEHNSTENEVLDENFKLNYEKWLQDEVFYNTPPTQVISGVSDYYEDDLLEHAGIMSPKSPDASFHFFNDDDDSDDKATNLTRDLSSESIGRIEREIKAKHEVKEEEYEDLTTDYLKDQKIEI</sequence>
<comment type="caution">
    <text evidence="3">The sequence shown here is derived from an EMBL/GenBank/DDBJ whole genome shotgun (WGS) entry which is preliminary data.</text>
</comment>
<protein>
    <submittedName>
        <fullName evidence="3">Factor arrest protein 11</fullName>
    </submittedName>
</protein>
<evidence type="ECO:0000313" key="3">
    <source>
        <dbReference type="EMBL" id="KAK9768027.1"/>
    </source>
</evidence>
<feature type="domain" description="Far11/STRP C-terminal" evidence="2">
    <location>
        <begin position="1"/>
        <end position="436"/>
    </location>
</feature>
<dbReference type="PANTHER" id="PTHR13239">
    <property type="entry name" value="PROTEIN REQUIRED FOR HYPHAL ANASTOMOSIS HAM-2"/>
    <property type="match status" value="1"/>
</dbReference>
<dbReference type="InterPro" id="IPR040185">
    <property type="entry name" value="Far11/STRP"/>
</dbReference>
<dbReference type="EMBL" id="JASJQH010000039">
    <property type="protein sequence ID" value="KAK9768027.1"/>
    <property type="molecule type" value="Genomic_DNA"/>
</dbReference>
<gene>
    <name evidence="3" type="primary">FAR11</name>
    <name evidence="3" type="ORF">K7432_001663</name>
</gene>
<dbReference type="SMART" id="SM01293">
    <property type="entry name" value="DUF3402"/>
    <property type="match status" value="1"/>
</dbReference>